<feature type="transmembrane region" description="Helical" evidence="1">
    <location>
        <begin position="348"/>
        <end position="365"/>
    </location>
</feature>
<reference evidence="2 3" key="1">
    <citation type="submission" date="2023-07" db="EMBL/GenBank/DDBJ databases">
        <title>Sequencing the genomes of 1000 actinobacteria strains.</title>
        <authorList>
            <person name="Klenk H.-P."/>
        </authorList>
    </citation>
    <scope>NUCLEOTIDE SEQUENCE [LARGE SCALE GENOMIC DNA]</scope>
    <source>
        <strain evidence="2 3">DSM 44710</strain>
    </source>
</reference>
<evidence type="ECO:0000313" key="2">
    <source>
        <dbReference type="EMBL" id="MDP9793232.1"/>
    </source>
</evidence>
<protein>
    <recommendedName>
        <fullName evidence="4">Sel1 repeat family protein</fullName>
    </recommendedName>
</protein>
<evidence type="ECO:0000256" key="1">
    <source>
        <dbReference type="SAM" id="Phobius"/>
    </source>
</evidence>
<keyword evidence="1" id="KW-0472">Membrane</keyword>
<keyword evidence="3" id="KW-1185">Reference proteome</keyword>
<gene>
    <name evidence="2" type="ORF">J2S43_001744</name>
</gene>
<feature type="transmembrane region" description="Helical" evidence="1">
    <location>
        <begin position="236"/>
        <end position="254"/>
    </location>
</feature>
<comment type="caution">
    <text evidence="2">The sequence shown here is derived from an EMBL/GenBank/DDBJ whole genome shotgun (WGS) entry which is preliminary data.</text>
</comment>
<evidence type="ECO:0000313" key="3">
    <source>
        <dbReference type="Proteomes" id="UP001240984"/>
    </source>
</evidence>
<accession>A0ABT9MPA3</accession>
<evidence type="ECO:0008006" key="4">
    <source>
        <dbReference type="Google" id="ProtNLM"/>
    </source>
</evidence>
<proteinExistence type="predicted"/>
<keyword evidence="1" id="KW-0812">Transmembrane</keyword>
<dbReference type="Proteomes" id="UP001240984">
    <property type="component" value="Unassembled WGS sequence"/>
</dbReference>
<sequence length="474" mass="51333">MNYPWTAWADAAADDDRFGLMLTLLDAVPAEEQDRDLTVRRAALLLHDGRAGEAIAALRGVGVAELPDGPETTFGHLVLAAARAAGGDRPAYRWLMVWAGRIDGEVSVCYLVAVAATGVGDRETADLAWHTLATRYGKVTPLTVARYAAAKVAKRADGDPALAVALAAMELHHLGVPVDRDPGPALEAARDLRARGDHEGARLLLHAVRRRLPAVPALDAALAELTPAGAMRRHRITVVAMWSLVPLLVLPVVWTVHVPAPAAGLVVLAARLAWERWVPIPGLSRADSAVWRAFRAVGYDPFTDPTAPPPKDQKGYYGLAGLLGLIFFGIPLSLAVERLVPDGAMRTGLYLFVCAGVAALGYLGARRAHHWLRARAHARRREQERHARLAEARRCHCWRMQGCSGEFADEYLRHHLRAEPFDDAPPALRGKAWLGRCAATDTVWLAVPGSRGLLLRGAVAPQPKDRPESVGMYL</sequence>
<feature type="transmembrane region" description="Helical" evidence="1">
    <location>
        <begin position="316"/>
        <end position="336"/>
    </location>
</feature>
<dbReference type="RefSeq" id="WP_306828254.1">
    <property type="nucleotide sequence ID" value="NZ_JAUSRA010000001.1"/>
</dbReference>
<keyword evidence="1" id="KW-1133">Transmembrane helix</keyword>
<name>A0ABT9MPA3_9ACTN</name>
<dbReference type="EMBL" id="JAUSRA010000001">
    <property type="protein sequence ID" value="MDP9793232.1"/>
    <property type="molecule type" value="Genomic_DNA"/>
</dbReference>
<organism evidence="2 3">
    <name type="scientific">Catenuloplanes nepalensis</name>
    <dbReference type="NCBI Taxonomy" id="587533"/>
    <lineage>
        <taxon>Bacteria</taxon>
        <taxon>Bacillati</taxon>
        <taxon>Actinomycetota</taxon>
        <taxon>Actinomycetes</taxon>
        <taxon>Micromonosporales</taxon>
        <taxon>Micromonosporaceae</taxon>
        <taxon>Catenuloplanes</taxon>
    </lineage>
</organism>